<keyword evidence="4" id="KW-0119">Carbohydrate metabolism</keyword>
<dbReference type="InterPro" id="IPR007184">
    <property type="entry name" value="Mannoside_phosphorylase"/>
</dbReference>
<keyword evidence="6" id="KW-1185">Reference proteome</keyword>
<comment type="function">
    <text evidence="4">Converts 4-O-beta-D-mannopyranosyl-D-glucopyranose (Man-Glc) to mannose 1-phosphate (Man1P) and glucose.</text>
</comment>
<protein>
    <recommendedName>
        <fullName evidence="4">4-O-beta-D-mannosyl-D-glucose phosphorylase</fullName>
        <shortName evidence="4">MGP</shortName>
        <shortName evidence="4">Mannosylglucose phosphorylase</shortName>
        <ecNumber evidence="4">2.4.1.281</ecNumber>
    </recommendedName>
</protein>
<dbReference type="SUPFAM" id="SSF75005">
    <property type="entry name" value="Arabinanase/levansucrase/invertase"/>
    <property type="match status" value="1"/>
</dbReference>
<keyword evidence="1 4" id="KW-0328">Glycosyltransferase</keyword>
<comment type="catalytic activity">
    <reaction evidence="4">
        <text>beta-D-mannosyl-(1-&gt;4)-D-glucose + phosphate = alpha-D-mannose 1-phosphate + D-glucose</text>
        <dbReference type="Rhea" id="RHEA:32531"/>
        <dbReference type="ChEBI" id="CHEBI:4167"/>
        <dbReference type="ChEBI" id="CHEBI:43474"/>
        <dbReference type="ChEBI" id="CHEBI:58409"/>
        <dbReference type="ChEBI" id="CHEBI:64351"/>
        <dbReference type="EC" id="2.4.1.281"/>
    </reaction>
</comment>
<sequence length="405" mass="46180">MSNNYEKRLQGLQEAHSKLIERPNRREELGNGVYERYQYPILTGQHAPLTWRYDFNRQTNPYLMERFGINAALNAGAIKFNGKYLVVVRVEGIDRKSFFAVAESDNGIDNFRFWDRPITMPETENPATNIYDIRVVQHEDGWIYGLFCAERRDPNAPESDQSSADAQCGIARTKDLIDWERLPDLKTPSPQQRNVVLHPEFVKGKYAFYTRPQDGFIDAGKGGGIGFGLADCMENAVIKEEIVIDKRVYHTVYEAKNGLGPAPIKTSEGWLHLAHGVRNTAAGLRYVLYMFMTDLQDLTKVIHKPAGFFMAPEGQERVGDVSNVLFSNGWIADDDGTVFIYYASSDTRLHVATSSIDRLVDYVVNSPEDGFRSEHTVNTINKIIDRNLAIMNRQNDKQYHQMKMH</sequence>
<evidence type="ECO:0000313" key="5">
    <source>
        <dbReference type="EMBL" id="GEO10581.1"/>
    </source>
</evidence>
<keyword evidence="2 4" id="KW-0808">Transferase</keyword>
<dbReference type="InterPro" id="IPR023296">
    <property type="entry name" value="Glyco_hydro_beta-prop_sf"/>
</dbReference>
<accession>A0A512BF33</accession>
<evidence type="ECO:0000256" key="3">
    <source>
        <dbReference type="ARBA" id="ARBA00024356"/>
    </source>
</evidence>
<dbReference type="PIRSF" id="PIRSF016202">
    <property type="entry name" value="PH1107"/>
    <property type="match status" value="1"/>
</dbReference>
<dbReference type="PANTHER" id="PTHR34106:SF1">
    <property type="entry name" value="1,4-BETA-MANNOSYL-N-ACETYLGLUCOSAMINE PHOSPHORYLASE"/>
    <property type="match status" value="1"/>
</dbReference>
<dbReference type="Proteomes" id="UP000321513">
    <property type="component" value="Unassembled WGS sequence"/>
</dbReference>
<dbReference type="PANTHER" id="PTHR34106">
    <property type="entry name" value="GLYCOSIDASE"/>
    <property type="match status" value="1"/>
</dbReference>
<keyword evidence="4" id="KW-0961">Cell wall biogenesis/degradation</keyword>
<comment type="similarity">
    <text evidence="3 4">Belongs to the glycosyl hydrolase 130 family.</text>
</comment>
<dbReference type="EMBL" id="BJYT01000011">
    <property type="protein sequence ID" value="GEO10581.1"/>
    <property type="molecule type" value="Genomic_DNA"/>
</dbReference>
<dbReference type="GO" id="GO:0071555">
    <property type="term" value="P:cell wall organization"/>
    <property type="evidence" value="ECO:0007669"/>
    <property type="project" value="UniProtKB-KW"/>
</dbReference>
<reference evidence="5 6" key="1">
    <citation type="submission" date="2019-07" db="EMBL/GenBank/DDBJ databases">
        <title>Whole genome shotgun sequence of Segetibacter aerophilus NBRC 106135.</title>
        <authorList>
            <person name="Hosoyama A."/>
            <person name="Uohara A."/>
            <person name="Ohji S."/>
            <person name="Ichikawa N."/>
        </authorList>
    </citation>
    <scope>NUCLEOTIDE SEQUENCE [LARGE SCALE GENOMIC DNA]</scope>
    <source>
        <strain evidence="5 6">NBRC 106135</strain>
    </source>
</reference>
<dbReference type="AlphaFoldDB" id="A0A512BF33"/>
<evidence type="ECO:0000256" key="1">
    <source>
        <dbReference type="ARBA" id="ARBA00022676"/>
    </source>
</evidence>
<name>A0A512BF33_9BACT</name>
<dbReference type="Pfam" id="PF04041">
    <property type="entry name" value="Glyco_hydro_130"/>
    <property type="match status" value="1"/>
</dbReference>
<dbReference type="GO" id="GO:0016758">
    <property type="term" value="F:hexosyltransferase activity"/>
    <property type="evidence" value="ECO:0007669"/>
    <property type="project" value="UniProtKB-UniRule"/>
</dbReference>
<dbReference type="HAMAP" id="MF_00928">
    <property type="entry name" value="Man_Glc_phosphorylase"/>
    <property type="match status" value="1"/>
</dbReference>
<evidence type="ECO:0000256" key="2">
    <source>
        <dbReference type="ARBA" id="ARBA00022679"/>
    </source>
</evidence>
<organism evidence="5 6">
    <name type="scientific">Segetibacter aerophilus</name>
    <dbReference type="NCBI Taxonomy" id="670293"/>
    <lineage>
        <taxon>Bacteria</taxon>
        <taxon>Pseudomonadati</taxon>
        <taxon>Bacteroidota</taxon>
        <taxon>Chitinophagia</taxon>
        <taxon>Chitinophagales</taxon>
        <taxon>Chitinophagaceae</taxon>
        <taxon>Segetibacter</taxon>
    </lineage>
</organism>
<proteinExistence type="inferred from homology"/>
<dbReference type="RefSeq" id="WP_147204693.1">
    <property type="nucleotide sequence ID" value="NZ_BJYT01000011.1"/>
</dbReference>
<dbReference type="GO" id="GO:0005975">
    <property type="term" value="P:carbohydrate metabolic process"/>
    <property type="evidence" value="ECO:0007669"/>
    <property type="project" value="UniProtKB-UniRule"/>
</dbReference>
<dbReference type="InterPro" id="IPR028583">
    <property type="entry name" value="Man_Glc_phosphorylase"/>
</dbReference>
<dbReference type="OrthoDB" id="9775877at2"/>
<dbReference type="Gene3D" id="2.115.10.20">
    <property type="entry name" value="Glycosyl hydrolase domain, family 43"/>
    <property type="match status" value="1"/>
</dbReference>
<comment type="caution">
    <text evidence="5">The sequence shown here is derived from an EMBL/GenBank/DDBJ whole genome shotgun (WGS) entry which is preliminary data.</text>
</comment>
<evidence type="ECO:0000256" key="4">
    <source>
        <dbReference type="HAMAP-Rule" id="MF_00928"/>
    </source>
</evidence>
<dbReference type="EC" id="2.4.1.281" evidence="4"/>
<gene>
    <name evidence="5" type="ORF">SAE01_30770</name>
</gene>
<evidence type="ECO:0000313" key="6">
    <source>
        <dbReference type="Proteomes" id="UP000321513"/>
    </source>
</evidence>